<evidence type="ECO:0000313" key="2">
    <source>
        <dbReference type="Proteomes" id="UP000177371"/>
    </source>
</evidence>
<dbReference type="Proteomes" id="UP000177371">
    <property type="component" value="Unassembled WGS sequence"/>
</dbReference>
<reference evidence="1 2" key="1">
    <citation type="journal article" date="2016" name="Nat. Commun.">
        <title>Thousands of microbial genomes shed light on interconnected biogeochemical processes in an aquifer system.</title>
        <authorList>
            <person name="Anantharaman K."/>
            <person name="Brown C.T."/>
            <person name="Hug L.A."/>
            <person name="Sharon I."/>
            <person name="Castelle C.J."/>
            <person name="Probst A.J."/>
            <person name="Thomas B.C."/>
            <person name="Singh A."/>
            <person name="Wilkins M.J."/>
            <person name="Karaoz U."/>
            <person name="Brodie E.L."/>
            <person name="Williams K.H."/>
            <person name="Hubbard S.S."/>
            <person name="Banfield J.F."/>
        </authorList>
    </citation>
    <scope>NUCLEOTIDE SEQUENCE [LARGE SCALE GENOMIC DNA]</scope>
</reference>
<dbReference type="Gene3D" id="3.10.450.620">
    <property type="entry name" value="JHP933, nucleotidyltransferase-like core domain"/>
    <property type="match status" value="1"/>
</dbReference>
<proteinExistence type="predicted"/>
<dbReference type="EMBL" id="MEUT01000020">
    <property type="protein sequence ID" value="OGC51489.1"/>
    <property type="molecule type" value="Genomic_DNA"/>
</dbReference>
<organism evidence="1 2">
    <name type="scientific">candidate division WWE3 bacterium RBG_16_37_10</name>
    <dbReference type="NCBI Taxonomy" id="1802610"/>
    <lineage>
        <taxon>Bacteria</taxon>
        <taxon>Katanobacteria</taxon>
    </lineage>
</organism>
<dbReference type="Pfam" id="PF08843">
    <property type="entry name" value="AbiEii"/>
    <property type="match status" value="1"/>
</dbReference>
<sequence>MVIEEKMKNIVIRLQQDGADVLFIRSSLKEYLQSYVLNFVYENPKYSKSMVFSGGTCLRKVYGINRLSEDLDFDLLDPVDLNDFCTEIDAYFKKKHLFQGFSLNKRPNDQQITLKFKILDYLNLASGSESPLLHVKIDLSPNNSEHYKVETKLLNDFDFSYLVKHYDISTLFAGKILAILNRSRLWGAENMETIKGRDYFDLLWFLQKEIIPNYERLFDLARKESDVYGEMKDDSLVKSSLIKTLDEKVELANTKFKQDFERDLLPFISNSSIIEGFVDSYWENYSRLKGVLLGRK</sequence>
<evidence type="ECO:0000313" key="1">
    <source>
        <dbReference type="EMBL" id="OGC51489.1"/>
    </source>
</evidence>
<name>A0A1F4V2V1_UNCKA</name>
<dbReference type="AlphaFoldDB" id="A0A1F4V2V1"/>
<dbReference type="InterPro" id="IPR014942">
    <property type="entry name" value="AbiEii"/>
</dbReference>
<dbReference type="STRING" id="1802610.A2W32_02510"/>
<comment type="caution">
    <text evidence="1">The sequence shown here is derived from an EMBL/GenBank/DDBJ whole genome shotgun (WGS) entry which is preliminary data.</text>
</comment>
<protein>
    <recommendedName>
        <fullName evidence="3">Nucleotidyl transferase AbiEii/AbiGii toxin family protein</fullName>
    </recommendedName>
</protein>
<accession>A0A1F4V2V1</accession>
<evidence type="ECO:0008006" key="3">
    <source>
        <dbReference type="Google" id="ProtNLM"/>
    </source>
</evidence>
<gene>
    <name evidence="1" type="ORF">A2W32_02510</name>
</gene>